<accession>A0A0B3SLS0</accession>
<dbReference type="EMBL" id="JSUQ01000017">
    <property type="protein sequence ID" value="KHQ51429.1"/>
    <property type="molecule type" value="Genomic_DNA"/>
</dbReference>
<accession>A0A225PJ52</accession>
<keyword evidence="2" id="KW-1185">Reference proteome</keyword>
<gene>
    <name evidence="1" type="ORF">OA50_03924</name>
</gene>
<reference evidence="1 2" key="1">
    <citation type="submission" date="2014-10" db="EMBL/GenBank/DDBJ databases">
        <title>Genome sequence of Ponticoccus sp. strain UMTAT08 isolated from clonal culture of toxic dinoflagellate Alexandrium tamiyavanichii.</title>
        <authorList>
            <person name="Gan H.Y."/>
            <person name="Muhd D.-D."/>
            <person name="Mohd Noor M.E."/>
            <person name="Yeong Y.S."/>
            <person name="Usup G."/>
        </authorList>
    </citation>
    <scope>NUCLEOTIDE SEQUENCE [LARGE SCALE GENOMIC DNA]</scope>
    <source>
        <strain evidence="1 2">UMTAT08</strain>
    </source>
</reference>
<dbReference type="RefSeq" id="WP_043144599.1">
    <property type="nucleotide sequence ID" value="NZ_BMGQ01000016.1"/>
</dbReference>
<proteinExistence type="predicted"/>
<dbReference type="InterPro" id="IPR018772">
    <property type="entry name" value="Transcription_activator_HlyU"/>
</dbReference>
<dbReference type="GeneID" id="66503241"/>
<sequence>MSLLKRLFGGNGGGAETPAAQTVEYEGFRITPQPAAEGGQFRIGALIEGEVNGEPRTHQLIRADMIRDRDEAEEASIRKAKQMIDQMGVRLFD</sequence>
<comment type="caution">
    <text evidence="1">The sequence shown here is derived from an EMBL/GenBank/DDBJ whole genome shotgun (WGS) entry which is preliminary data.</text>
</comment>
<evidence type="ECO:0000313" key="1">
    <source>
        <dbReference type="EMBL" id="KHQ51429.1"/>
    </source>
</evidence>
<dbReference type="Proteomes" id="UP000030960">
    <property type="component" value="Unassembled WGS sequence"/>
</dbReference>
<name>A0A0B3SLS0_9RHOB</name>
<dbReference type="AlphaFoldDB" id="A0A0B3SLS0"/>
<evidence type="ECO:0000313" key="2">
    <source>
        <dbReference type="Proteomes" id="UP000030960"/>
    </source>
</evidence>
<organism evidence="1 2">
    <name type="scientific">Mameliella alba</name>
    <dbReference type="NCBI Taxonomy" id="561184"/>
    <lineage>
        <taxon>Bacteria</taxon>
        <taxon>Pseudomonadati</taxon>
        <taxon>Pseudomonadota</taxon>
        <taxon>Alphaproteobacteria</taxon>
        <taxon>Rhodobacterales</taxon>
        <taxon>Roseobacteraceae</taxon>
        <taxon>Mameliella</taxon>
    </lineage>
</organism>
<accession>A0A225QAP0</accession>
<dbReference type="Pfam" id="PF10115">
    <property type="entry name" value="HlyU"/>
    <property type="match status" value="1"/>
</dbReference>
<dbReference type="OrthoDB" id="9800971at2"/>
<protein>
    <submittedName>
        <fullName evidence="1">Transcriptional activator HlyU</fullName>
    </submittedName>
</protein>
<dbReference type="STRING" id="561184.SAMN05216376_11540"/>